<dbReference type="EMBL" id="JAEPRB010000601">
    <property type="protein sequence ID" value="KAG2214674.1"/>
    <property type="molecule type" value="Genomic_DNA"/>
</dbReference>
<comment type="caution">
    <text evidence="1">The sequence shown here is derived from an EMBL/GenBank/DDBJ whole genome shotgun (WGS) entry which is preliminary data.</text>
</comment>
<sequence length="193" mass="22572">MDEKDYETSLKIEIEKLIDTRDIKYPGPYFEIEKGIFLLYQIVSVNDALKMFSNIKVRILAANIYNPDPFKNITLCIDGHDAKIKYYDPLTTRKSLYSYKEGTSGIRTQIVTDSLGFILFISETEKRSDGNDGTMFLKMKLYNHIHLGDCLALDGRYTLFLEKFKESALKRGYKFTDRNFRYPIRKINNEKLT</sequence>
<dbReference type="OrthoDB" id="2393881at2759"/>
<feature type="non-terminal residue" evidence="1">
    <location>
        <position position="1"/>
    </location>
</feature>
<evidence type="ECO:0000313" key="2">
    <source>
        <dbReference type="Proteomes" id="UP000646827"/>
    </source>
</evidence>
<dbReference type="Proteomes" id="UP000646827">
    <property type="component" value="Unassembled WGS sequence"/>
</dbReference>
<dbReference type="AlphaFoldDB" id="A0A8H7VHG5"/>
<evidence type="ECO:0008006" key="3">
    <source>
        <dbReference type="Google" id="ProtNLM"/>
    </source>
</evidence>
<gene>
    <name evidence="1" type="ORF">INT45_011183</name>
</gene>
<name>A0A8H7VHG5_9FUNG</name>
<protein>
    <recommendedName>
        <fullName evidence="3">DDE Tnp4 domain-containing protein</fullName>
    </recommendedName>
</protein>
<organism evidence="1 2">
    <name type="scientific">Circinella minor</name>
    <dbReference type="NCBI Taxonomy" id="1195481"/>
    <lineage>
        <taxon>Eukaryota</taxon>
        <taxon>Fungi</taxon>
        <taxon>Fungi incertae sedis</taxon>
        <taxon>Mucoromycota</taxon>
        <taxon>Mucoromycotina</taxon>
        <taxon>Mucoromycetes</taxon>
        <taxon>Mucorales</taxon>
        <taxon>Lichtheimiaceae</taxon>
        <taxon>Circinella</taxon>
    </lineage>
</organism>
<keyword evidence="2" id="KW-1185">Reference proteome</keyword>
<reference evidence="1 2" key="1">
    <citation type="submission" date="2020-12" db="EMBL/GenBank/DDBJ databases">
        <title>Metabolic potential, ecology and presence of endohyphal bacteria is reflected in genomic diversity of Mucoromycotina.</title>
        <authorList>
            <person name="Muszewska A."/>
            <person name="Okrasinska A."/>
            <person name="Steczkiewicz K."/>
            <person name="Drgas O."/>
            <person name="Orlowska M."/>
            <person name="Perlinska-Lenart U."/>
            <person name="Aleksandrzak-Piekarczyk T."/>
            <person name="Szatraj K."/>
            <person name="Zielenkiewicz U."/>
            <person name="Pilsyk S."/>
            <person name="Malc E."/>
            <person name="Mieczkowski P."/>
            <person name="Kruszewska J.S."/>
            <person name="Biernat P."/>
            <person name="Pawlowska J."/>
        </authorList>
    </citation>
    <scope>NUCLEOTIDE SEQUENCE [LARGE SCALE GENOMIC DNA]</scope>
    <source>
        <strain evidence="1 2">CBS 142.35</strain>
    </source>
</reference>
<proteinExistence type="predicted"/>
<accession>A0A8H7VHG5</accession>
<evidence type="ECO:0000313" key="1">
    <source>
        <dbReference type="EMBL" id="KAG2214674.1"/>
    </source>
</evidence>